<protein>
    <recommendedName>
        <fullName evidence="4">HpcH/HpaI aldolase/citrate lyase domain-containing protein</fullName>
    </recommendedName>
</protein>
<dbReference type="InterPro" id="IPR005000">
    <property type="entry name" value="Aldolase/citrate-lyase_domain"/>
</dbReference>
<dbReference type="GO" id="GO:0016832">
    <property type="term" value="F:aldehyde-lyase activity"/>
    <property type="evidence" value="ECO:0007669"/>
    <property type="project" value="TreeGrafter"/>
</dbReference>
<evidence type="ECO:0000256" key="1">
    <source>
        <dbReference type="ARBA" id="ARBA00005568"/>
    </source>
</evidence>
<evidence type="ECO:0000313" key="6">
    <source>
        <dbReference type="Proteomes" id="UP001147760"/>
    </source>
</evidence>
<dbReference type="InterPro" id="IPR040442">
    <property type="entry name" value="Pyrv_kinase-like_dom_sf"/>
</dbReference>
<comment type="similarity">
    <text evidence="1">Belongs to the HpcH/HpaI aldolase family.</text>
</comment>
<dbReference type="GO" id="GO:0005737">
    <property type="term" value="C:cytoplasm"/>
    <property type="evidence" value="ECO:0007669"/>
    <property type="project" value="TreeGrafter"/>
</dbReference>
<dbReference type="InterPro" id="IPR050251">
    <property type="entry name" value="HpcH-HpaI_aldolase"/>
</dbReference>
<evidence type="ECO:0000313" key="5">
    <source>
        <dbReference type="EMBL" id="KAJ5462131.1"/>
    </source>
</evidence>
<accession>A0A9W9WHD4</accession>
<dbReference type="InterPro" id="IPR015813">
    <property type="entry name" value="Pyrv/PenolPyrv_kinase-like_dom"/>
</dbReference>
<gene>
    <name evidence="5" type="ORF">N7530_010336</name>
</gene>
<organism evidence="5 6">
    <name type="scientific">Penicillium desertorum</name>
    <dbReference type="NCBI Taxonomy" id="1303715"/>
    <lineage>
        <taxon>Eukaryota</taxon>
        <taxon>Fungi</taxon>
        <taxon>Dikarya</taxon>
        <taxon>Ascomycota</taxon>
        <taxon>Pezizomycotina</taxon>
        <taxon>Eurotiomycetes</taxon>
        <taxon>Eurotiomycetidae</taxon>
        <taxon>Eurotiales</taxon>
        <taxon>Aspergillaceae</taxon>
        <taxon>Penicillium</taxon>
    </lineage>
</organism>
<proteinExistence type="inferred from homology"/>
<name>A0A9W9WHD4_9EURO</name>
<keyword evidence="6" id="KW-1185">Reference proteome</keyword>
<dbReference type="OrthoDB" id="1621678at2759"/>
<feature type="domain" description="HpcH/HpaI aldolase/citrate lyase" evidence="4">
    <location>
        <begin position="25"/>
        <end position="87"/>
    </location>
</feature>
<dbReference type="GO" id="GO:0046872">
    <property type="term" value="F:metal ion binding"/>
    <property type="evidence" value="ECO:0007669"/>
    <property type="project" value="UniProtKB-KW"/>
</dbReference>
<reference evidence="5" key="2">
    <citation type="journal article" date="2023" name="IMA Fungus">
        <title>Comparative genomic study of the Penicillium genus elucidates a diverse pangenome and 15 lateral gene transfer events.</title>
        <authorList>
            <person name="Petersen C."/>
            <person name="Sorensen T."/>
            <person name="Nielsen M.R."/>
            <person name="Sondergaard T.E."/>
            <person name="Sorensen J.L."/>
            <person name="Fitzpatrick D.A."/>
            <person name="Frisvad J.C."/>
            <person name="Nielsen K.L."/>
        </authorList>
    </citation>
    <scope>NUCLEOTIDE SEQUENCE</scope>
    <source>
        <strain evidence="5">IBT 17660</strain>
    </source>
</reference>
<keyword evidence="3" id="KW-0456">Lyase</keyword>
<sequence>MTGQLPQYGGPAQKVIDEVHSSGSSVFVMIETKSSIEKIDEIAATPGVDVLLIGSNDLAIELGVAGEFESKEYRSAVTKVSEAASRNRKVFGFTGIYDKYSQLGA</sequence>
<evidence type="ECO:0000259" key="4">
    <source>
        <dbReference type="Pfam" id="PF03328"/>
    </source>
</evidence>
<dbReference type="SUPFAM" id="SSF51621">
    <property type="entry name" value="Phosphoenolpyruvate/pyruvate domain"/>
    <property type="match status" value="1"/>
</dbReference>
<dbReference type="Proteomes" id="UP001147760">
    <property type="component" value="Unassembled WGS sequence"/>
</dbReference>
<dbReference type="Gene3D" id="3.20.20.60">
    <property type="entry name" value="Phosphoenolpyruvate-binding domains"/>
    <property type="match status" value="1"/>
</dbReference>
<reference evidence="5" key="1">
    <citation type="submission" date="2022-12" db="EMBL/GenBank/DDBJ databases">
        <authorList>
            <person name="Petersen C."/>
        </authorList>
    </citation>
    <scope>NUCLEOTIDE SEQUENCE</scope>
    <source>
        <strain evidence="5">IBT 17660</strain>
    </source>
</reference>
<dbReference type="AlphaFoldDB" id="A0A9W9WHD4"/>
<evidence type="ECO:0000256" key="3">
    <source>
        <dbReference type="ARBA" id="ARBA00023239"/>
    </source>
</evidence>
<dbReference type="PANTHER" id="PTHR30502:SF0">
    <property type="entry name" value="PHOSPHOENOLPYRUVATE CARBOXYLASE FAMILY PROTEIN"/>
    <property type="match status" value="1"/>
</dbReference>
<evidence type="ECO:0000256" key="2">
    <source>
        <dbReference type="ARBA" id="ARBA00022723"/>
    </source>
</evidence>
<comment type="caution">
    <text evidence="5">The sequence shown here is derived from an EMBL/GenBank/DDBJ whole genome shotgun (WGS) entry which is preliminary data.</text>
</comment>
<dbReference type="PANTHER" id="PTHR30502">
    <property type="entry name" value="2-KETO-3-DEOXY-L-RHAMNONATE ALDOLASE"/>
    <property type="match status" value="1"/>
</dbReference>
<dbReference type="EMBL" id="JAPWDO010000007">
    <property type="protein sequence ID" value="KAJ5462131.1"/>
    <property type="molecule type" value="Genomic_DNA"/>
</dbReference>
<dbReference type="Pfam" id="PF03328">
    <property type="entry name" value="HpcH_HpaI"/>
    <property type="match status" value="1"/>
</dbReference>
<keyword evidence="2" id="KW-0479">Metal-binding</keyword>